<dbReference type="PROSITE" id="PS00198">
    <property type="entry name" value="4FE4S_FER_1"/>
    <property type="match status" value="1"/>
</dbReference>
<proteinExistence type="predicted"/>
<gene>
    <name evidence="8" type="ORF">BO222_09190</name>
</gene>
<accession>A0A1U7NEG7</accession>
<feature type="domain" description="4Fe-4S ferredoxin-type" evidence="7">
    <location>
        <begin position="1"/>
        <end position="30"/>
    </location>
</feature>
<evidence type="ECO:0000256" key="5">
    <source>
        <dbReference type="ARBA" id="ARBA00023004"/>
    </source>
</evidence>
<dbReference type="SUPFAM" id="SSF54862">
    <property type="entry name" value="4Fe-4S ferredoxins"/>
    <property type="match status" value="1"/>
</dbReference>
<comment type="caution">
    <text evidence="8">The sequence shown here is derived from an EMBL/GenBank/DDBJ whole genome shotgun (WGS) entry which is preliminary data.</text>
</comment>
<evidence type="ECO:0000313" key="8">
    <source>
        <dbReference type="EMBL" id="OLU38004.1"/>
    </source>
</evidence>
<keyword evidence="2" id="KW-0004">4Fe-4S</keyword>
<dbReference type="RefSeq" id="WP_075820428.1">
    <property type="nucleotide sequence ID" value="NZ_CAJUTZ010000072.1"/>
</dbReference>
<dbReference type="GO" id="GO:0046872">
    <property type="term" value="F:metal ion binding"/>
    <property type="evidence" value="ECO:0007669"/>
    <property type="project" value="UniProtKB-KW"/>
</dbReference>
<evidence type="ECO:0000256" key="4">
    <source>
        <dbReference type="ARBA" id="ARBA00022982"/>
    </source>
</evidence>
<dbReference type="Proteomes" id="UP000186341">
    <property type="component" value="Unassembled WGS sequence"/>
</dbReference>
<dbReference type="GeneID" id="82203337"/>
<keyword evidence="9" id="KW-1185">Reference proteome</keyword>
<dbReference type="InterPro" id="IPR017896">
    <property type="entry name" value="4Fe4S_Fe-S-bd"/>
</dbReference>
<reference evidence="8 9" key="1">
    <citation type="submission" date="2016-11" db="EMBL/GenBank/DDBJ databases">
        <title>Description of two novel members of the family Erysipelotrichaceae: Ileibacterium lipovorans gen. nov., sp. nov. and Dubosiella newyorkensis, gen. nov., sp. nov.</title>
        <authorList>
            <person name="Cox L.M."/>
            <person name="Sohn J."/>
            <person name="Tyrrell K.L."/>
            <person name="Citron D.M."/>
            <person name="Lawson P.A."/>
            <person name="Patel N.B."/>
            <person name="Iizumi T."/>
            <person name="Perez-Perez G.I."/>
            <person name="Goldstein E.J."/>
            <person name="Blaser M.J."/>
        </authorList>
    </citation>
    <scope>NUCLEOTIDE SEQUENCE [LARGE SCALE GENOMIC DNA]</scope>
    <source>
        <strain evidence="8 9">NYU-BL-A3</strain>
    </source>
</reference>
<dbReference type="AlphaFoldDB" id="A0A1U7NEG7"/>
<evidence type="ECO:0000313" key="9">
    <source>
        <dbReference type="Proteomes" id="UP000186341"/>
    </source>
</evidence>
<keyword evidence="1" id="KW-0813">Transport</keyword>
<evidence type="ECO:0000256" key="2">
    <source>
        <dbReference type="ARBA" id="ARBA00022485"/>
    </source>
</evidence>
<keyword evidence="3" id="KW-0479">Metal-binding</keyword>
<dbReference type="InterPro" id="IPR017900">
    <property type="entry name" value="4Fe4S_Fe_S_CS"/>
</dbReference>
<evidence type="ECO:0000256" key="6">
    <source>
        <dbReference type="ARBA" id="ARBA00023014"/>
    </source>
</evidence>
<name>A0A1U7NEG7_9FIRM</name>
<dbReference type="Pfam" id="PF12838">
    <property type="entry name" value="Fer4_7"/>
    <property type="match status" value="1"/>
</dbReference>
<dbReference type="GO" id="GO:0051539">
    <property type="term" value="F:4 iron, 4 sulfur cluster binding"/>
    <property type="evidence" value="ECO:0007669"/>
    <property type="project" value="UniProtKB-KW"/>
</dbReference>
<evidence type="ECO:0000256" key="3">
    <source>
        <dbReference type="ARBA" id="ARBA00022723"/>
    </source>
</evidence>
<protein>
    <submittedName>
        <fullName evidence="8">Ferredoxin</fullName>
    </submittedName>
</protein>
<evidence type="ECO:0000256" key="1">
    <source>
        <dbReference type="ARBA" id="ARBA00022448"/>
    </source>
</evidence>
<dbReference type="EMBL" id="MPJW01000183">
    <property type="protein sequence ID" value="OLU38004.1"/>
    <property type="molecule type" value="Genomic_DNA"/>
</dbReference>
<keyword evidence="5" id="KW-0408">Iron</keyword>
<sequence length="57" mass="5416">MAAVVNDSMCIGCGACEGACPTGAITLPDGVAVVDPDVCIDCGACVGVCPTGAVTLE</sequence>
<dbReference type="PANTHER" id="PTHR42859:SF10">
    <property type="entry name" value="DIMETHYLSULFOXIDE REDUCTASE CHAIN B"/>
    <property type="match status" value="1"/>
</dbReference>
<dbReference type="InterPro" id="IPR050294">
    <property type="entry name" value="RnfB_subfamily"/>
</dbReference>
<dbReference type="Gene3D" id="3.30.70.20">
    <property type="match status" value="2"/>
</dbReference>
<keyword evidence="4" id="KW-0249">Electron transport</keyword>
<keyword evidence="6" id="KW-0411">Iron-sulfur</keyword>
<dbReference type="OrthoDB" id="9803397at2"/>
<organism evidence="8 9">
    <name type="scientific">Ileibacterium valens</name>
    <dbReference type="NCBI Taxonomy" id="1862668"/>
    <lineage>
        <taxon>Bacteria</taxon>
        <taxon>Bacillati</taxon>
        <taxon>Bacillota</taxon>
        <taxon>Erysipelotrichia</taxon>
        <taxon>Erysipelotrichales</taxon>
        <taxon>Erysipelotrichaceae</taxon>
        <taxon>Ileibacterium</taxon>
    </lineage>
</organism>
<dbReference type="PROSITE" id="PS51379">
    <property type="entry name" value="4FE4S_FER_2"/>
    <property type="match status" value="2"/>
</dbReference>
<dbReference type="PANTHER" id="PTHR42859">
    <property type="entry name" value="OXIDOREDUCTASE"/>
    <property type="match status" value="1"/>
</dbReference>
<feature type="domain" description="4Fe-4S ferredoxin-type" evidence="7">
    <location>
        <begin position="32"/>
        <end position="57"/>
    </location>
</feature>
<evidence type="ECO:0000259" key="7">
    <source>
        <dbReference type="PROSITE" id="PS51379"/>
    </source>
</evidence>